<keyword evidence="3" id="KW-1185">Reference proteome</keyword>
<evidence type="ECO:0000313" key="3">
    <source>
        <dbReference type="Proteomes" id="UP000299102"/>
    </source>
</evidence>
<comment type="caution">
    <text evidence="2">The sequence shown here is derived from an EMBL/GenBank/DDBJ whole genome shotgun (WGS) entry which is preliminary data.</text>
</comment>
<feature type="region of interest" description="Disordered" evidence="1">
    <location>
        <begin position="152"/>
        <end position="173"/>
    </location>
</feature>
<dbReference type="EMBL" id="BGZK01001898">
    <property type="protein sequence ID" value="GBP87979.1"/>
    <property type="molecule type" value="Genomic_DNA"/>
</dbReference>
<protein>
    <submittedName>
        <fullName evidence="2">Uncharacterized protein</fullName>
    </submittedName>
</protein>
<accession>A0A4C1ZM59</accession>
<reference evidence="2 3" key="1">
    <citation type="journal article" date="2019" name="Commun. Biol.">
        <title>The bagworm genome reveals a unique fibroin gene that provides high tensile strength.</title>
        <authorList>
            <person name="Kono N."/>
            <person name="Nakamura H."/>
            <person name="Ohtoshi R."/>
            <person name="Tomita M."/>
            <person name="Numata K."/>
            <person name="Arakawa K."/>
        </authorList>
    </citation>
    <scope>NUCLEOTIDE SEQUENCE [LARGE SCALE GENOMIC DNA]</scope>
</reference>
<sequence>MTPEPIVPGDRVTMSDITRPARARRGADITAICVPALPPPPAALDTVTSSPPRRPRSYRRRLFVLHGEVLVHRWDIAGNRRAYVMCRGERGEVSGAAHAFRSHNVRPRRLRRRQTRISAFIRIQYMHLIDFGSAFANAMQGPMPLNRTYKQKRHSNVNSESASAPAPGGRIAHKESFSPNLAAGAVGVSITAVRGRFL</sequence>
<organism evidence="2 3">
    <name type="scientific">Eumeta variegata</name>
    <name type="common">Bagworm moth</name>
    <name type="synonym">Eumeta japonica</name>
    <dbReference type="NCBI Taxonomy" id="151549"/>
    <lineage>
        <taxon>Eukaryota</taxon>
        <taxon>Metazoa</taxon>
        <taxon>Ecdysozoa</taxon>
        <taxon>Arthropoda</taxon>
        <taxon>Hexapoda</taxon>
        <taxon>Insecta</taxon>
        <taxon>Pterygota</taxon>
        <taxon>Neoptera</taxon>
        <taxon>Endopterygota</taxon>
        <taxon>Lepidoptera</taxon>
        <taxon>Glossata</taxon>
        <taxon>Ditrysia</taxon>
        <taxon>Tineoidea</taxon>
        <taxon>Psychidae</taxon>
        <taxon>Oiketicinae</taxon>
        <taxon>Eumeta</taxon>
    </lineage>
</organism>
<dbReference type="Proteomes" id="UP000299102">
    <property type="component" value="Unassembled WGS sequence"/>
</dbReference>
<gene>
    <name evidence="2" type="ORF">EVAR_62486_1</name>
</gene>
<proteinExistence type="predicted"/>
<evidence type="ECO:0000256" key="1">
    <source>
        <dbReference type="SAM" id="MobiDB-lite"/>
    </source>
</evidence>
<evidence type="ECO:0000313" key="2">
    <source>
        <dbReference type="EMBL" id="GBP87979.1"/>
    </source>
</evidence>
<dbReference type="AlphaFoldDB" id="A0A4C1ZM59"/>
<name>A0A4C1ZM59_EUMVA</name>